<dbReference type="GO" id="GO:0000166">
    <property type="term" value="F:nucleotide binding"/>
    <property type="evidence" value="ECO:0007669"/>
    <property type="project" value="InterPro"/>
</dbReference>
<dbReference type="SMART" id="SM00341">
    <property type="entry name" value="HRDC"/>
    <property type="match status" value="1"/>
</dbReference>
<dbReference type="AlphaFoldDB" id="A0A329MSQ8"/>
<name>A0A329MSQ8_9BACL</name>
<protein>
    <submittedName>
        <fullName evidence="2">Aldolase</fullName>
    </submittedName>
</protein>
<gene>
    <name evidence="2" type="ORF">DQG23_06510</name>
</gene>
<dbReference type="SUPFAM" id="SSF47819">
    <property type="entry name" value="HRDC-like"/>
    <property type="match status" value="1"/>
</dbReference>
<dbReference type="Gene3D" id="1.10.150.80">
    <property type="entry name" value="HRDC domain"/>
    <property type="match status" value="1"/>
</dbReference>
<sequence length="332" mass="38330">MNLIFMNSLEKKTGEARVHTAQVSISEHQGSWMVVWHEPKEDGRGAQQVWYEGAAWQDMLTEFRSRLRDQISQGFVPLIDDGRGYRRQSASAKAAALLHCYSERNANAELFAKLRDWRREQAAKEAKAPFIVAGNRILYMIASFYPHTEEELLQLPGFGGNRLKLYGEAILAITRTFEQNTGFPLDWVEEEVGQRQLNEWLDRQQELKDQQDEQKRQTRRKLLEGIEQGTGLDGLVETTALPRMDVVAAIEQLDKDGYDVAAFVDRELEQMPENERMEAELLFAELGDRFLKPVLQRLYTAERLNEAGTGILYERLRFVRLKLRKEKVAVRG</sequence>
<reference evidence="2 3" key="1">
    <citation type="journal article" date="2009" name="Int. J. Syst. Evol. Microbiol.">
        <title>Paenibacillus contaminans sp. nov., isolated from a contaminated laboratory plate.</title>
        <authorList>
            <person name="Chou J.H."/>
            <person name="Lee J.H."/>
            <person name="Lin M.C."/>
            <person name="Chang P.S."/>
            <person name="Arun A.B."/>
            <person name="Young C.C."/>
            <person name="Chen W.M."/>
        </authorList>
    </citation>
    <scope>NUCLEOTIDE SEQUENCE [LARGE SCALE GENOMIC DNA]</scope>
    <source>
        <strain evidence="2 3">CKOBP-6</strain>
    </source>
</reference>
<evidence type="ECO:0000313" key="3">
    <source>
        <dbReference type="Proteomes" id="UP000250369"/>
    </source>
</evidence>
<dbReference type="RefSeq" id="WP_113029986.1">
    <property type="nucleotide sequence ID" value="NZ_QMFB01000002.1"/>
</dbReference>
<dbReference type="OrthoDB" id="26793at2"/>
<dbReference type="PROSITE" id="PS50967">
    <property type="entry name" value="HRDC"/>
    <property type="match status" value="1"/>
</dbReference>
<dbReference type="InterPro" id="IPR010997">
    <property type="entry name" value="HRDC-like_sf"/>
</dbReference>
<dbReference type="Pfam" id="PF00570">
    <property type="entry name" value="HRDC"/>
    <property type="match status" value="1"/>
</dbReference>
<dbReference type="InterPro" id="IPR002121">
    <property type="entry name" value="HRDC_dom"/>
</dbReference>
<organism evidence="2 3">
    <name type="scientific">Paenibacillus contaminans</name>
    <dbReference type="NCBI Taxonomy" id="450362"/>
    <lineage>
        <taxon>Bacteria</taxon>
        <taxon>Bacillati</taxon>
        <taxon>Bacillota</taxon>
        <taxon>Bacilli</taxon>
        <taxon>Bacillales</taxon>
        <taxon>Paenibacillaceae</taxon>
        <taxon>Paenibacillus</taxon>
    </lineage>
</organism>
<evidence type="ECO:0000313" key="2">
    <source>
        <dbReference type="EMBL" id="RAV22580.1"/>
    </source>
</evidence>
<dbReference type="EMBL" id="QMFB01000002">
    <property type="protein sequence ID" value="RAV22580.1"/>
    <property type="molecule type" value="Genomic_DNA"/>
</dbReference>
<dbReference type="GO" id="GO:0003676">
    <property type="term" value="F:nucleic acid binding"/>
    <property type="evidence" value="ECO:0007669"/>
    <property type="project" value="InterPro"/>
</dbReference>
<dbReference type="Proteomes" id="UP000250369">
    <property type="component" value="Unassembled WGS sequence"/>
</dbReference>
<evidence type="ECO:0000259" key="1">
    <source>
        <dbReference type="PROSITE" id="PS50967"/>
    </source>
</evidence>
<keyword evidence="3" id="KW-1185">Reference proteome</keyword>
<comment type="caution">
    <text evidence="2">The sequence shown here is derived from an EMBL/GenBank/DDBJ whole genome shotgun (WGS) entry which is preliminary data.</text>
</comment>
<feature type="domain" description="HRDC" evidence="1">
    <location>
        <begin position="104"/>
        <end position="184"/>
    </location>
</feature>
<accession>A0A329MSQ8</accession>
<proteinExistence type="predicted"/>
<dbReference type="InterPro" id="IPR044876">
    <property type="entry name" value="HRDC_dom_sf"/>
</dbReference>